<gene>
    <name evidence="18" type="primary">hpt</name>
    <name evidence="18" type="ORF">IAD51_02025</name>
</gene>
<evidence type="ECO:0000256" key="2">
    <source>
        <dbReference type="ARBA" id="ARBA00002049"/>
    </source>
</evidence>
<evidence type="ECO:0000256" key="12">
    <source>
        <dbReference type="ARBA" id="ARBA00022741"/>
    </source>
</evidence>
<keyword evidence="7 16" id="KW-0963">Cytoplasm</keyword>
<comment type="catalytic activity">
    <reaction evidence="14">
        <text>GMP + diphosphate = guanine + 5-phospho-alpha-D-ribose 1-diphosphate</text>
        <dbReference type="Rhea" id="RHEA:25424"/>
        <dbReference type="ChEBI" id="CHEBI:16235"/>
        <dbReference type="ChEBI" id="CHEBI:33019"/>
        <dbReference type="ChEBI" id="CHEBI:58017"/>
        <dbReference type="ChEBI" id="CHEBI:58115"/>
        <dbReference type="EC" id="2.4.2.8"/>
    </reaction>
    <physiologicalReaction direction="right-to-left" evidence="14">
        <dbReference type="Rhea" id="RHEA:25426"/>
    </physiologicalReaction>
</comment>
<keyword evidence="12 16" id="KW-0547">Nucleotide-binding</keyword>
<evidence type="ECO:0000256" key="14">
    <source>
        <dbReference type="ARBA" id="ARBA00048811"/>
    </source>
</evidence>
<comment type="caution">
    <text evidence="18">The sequence shown here is derived from an EMBL/GenBank/DDBJ whole genome shotgun (WGS) entry which is preliminary data.</text>
</comment>
<evidence type="ECO:0000256" key="3">
    <source>
        <dbReference type="ARBA" id="ARBA00004496"/>
    </source>
</evidence>
<comment type="catalytic activity">
    <reaction evidence="15">
        <text>IMP + diphosphate = hypoxanthine + 5-phospho-alpha-D-ribose 1-diphosphate</text>
        <dbReference type="Rhea" id="RHEA:17973"/>
        <dbReference type="ChEBI" id="CHEBI:17368"/>
        <dbReference type="ChEBI" id="CHEBI:33019"/>
        <dbReference type="ChEBI" id="CHEBI:58017"/>
        <dbReference type="ChEBI" id="CHEBI:58053"/>
        <dbReference type="EC" id="2.4.2.8"/>
    </reaction>
    <physiologicalReaction direction="right-to-left" evidence="15">
        <dbReference type="Rhea" id="RHEA:17975"/>
    </physiologicalReaction>
</comment>
<evidence type="ECO:0000256" key="10">
    <source>
        <dbReference type="ARBA" id="ARBA00022723"/>
    </source>
</evidence>
<evidence type="ECO:0000259" key="17">
    <source>
        <dbReference type="Pfam" id="PF00156"/>
    </source>
</evidence>
<accession>A0A9D1HSP0</accession>
<evidence type="ECO:0000256" key="13">
    <source>
        <dbReference type="ARBA" id="ARBA00022842"/>
    </source>
</evidence>
<feature type="domain" description="Phosphoribosyltransferase" evidence="17">
    <location>
        <begin position="11"/>
        <end position="160"/>
    </location>
</feature>
<dbReference type="GO" id="GO:0006166">
    <property type="term" value="P:purine ribonucleoside salvage"/>
    <property type="evidence" value="ECO:0007669"/>
    <property type="project" value="UniProtKB-KW"/>
</dbReference>
<dbReference type="GO" id="GO:0032263">
    <property type="term" value="P:GMP salvage"/>
    <property type="evidence" value="ECO:0007669"/>
    <property type="project" value="TreeGrafter"/>
</dbReference>
<reference evidence="18" key="2">
    <citation type="journal article" date="2021" name="PeerJ">
        <title>Extensive microbial diversity within the chicken gut microbiome revealed by metagenomics and culture.</title>
        <authorList>
            <person name="Gilroy R."/>
            <person name="Ravi A."/>
            <person name="Getino M."/>
            <person name="Pursley I."/>
            <person name="Horton D.L."/>
            <person name="Alikhan N.F."/>
            <person name="Baker D."/>
            <person name="Gharbi K."/>
            <person name="Hall N."/>
            <person name="Watson M."/>
            <person name="Adriaenssens E.M."/>
            <person name="Foster-Nyarko E."/>
            <person name="Jarju S."/>
            <person name="Secka A."/>
            <person name="Antonio M."/>
            <person name="Oren A."/>
            <person name="Chaudhuri R.R."/>
            <person name="La Ragione R."/>
            <person name="Hildebrand F."/>
            <person name="Pallen M.J."/>
        </authorList>
    </citation>
    <scope>NUCLEOTIDE SEQUENCE</scope>
    <source>
        <strain evidence="18">1063</strain>
    </source>
</reference>
<dbReference type="CDD" id="cd06223">
    <property type="entry name" value="PRTases_typeI"/>
    <property type="match status" value="1"/>
</dbReference>
<dbReference type="FunFam" id="3.40.50.2020:FF:000006">
    <property type="entry name" value="Hypoxanthine phosphoribosyltransferase"/>
    <property type="match status" value="1"/>
</dbReference>
<dbReference type="InterPro" id="IPR005904">
    <property type="entry name" value="Hxn_phspho_trans"/>
</dbReference>
<reference evidence="18" key="1">
    <citation type="submission" date="2020-10" db="EMBL/GenBank/DDBJ databases">
        <authorList>
            <person name="Gilroy R."/>
        </authorList>
    </citation>
    <scope>NUCLEOTIDE SEQUENCE</scope>
    <source>
        <strain evidence="18">1063</strain>
    </source>
</reference>
<evidence type="ECO:0000256" key="4">
    <source>
        <dbReference type="ARBA" id="ARBA00004669"/>
    </source>
</evidence>
<evidence type="ECO:0000256" key="8">
    <source>
        <dbReference type="ARBA" id="ARBA00022676"/>
    </source>
</evidence>
<dbReference type="SUPFAM" id="SSF53271">
    <property type="entry name" value="PRTase-like"/>
    <property type="match status" value="1"/>
</dbReference>
<evidence type="ECO:0000256" key="7">
    <source>
        <dbReference type="ARBA" id="ARBA00022490"/>
    </source>
</evidence>
<dbReference type="EMBL" id="DVMN01000034">
    <property type="protein sequence ID" value="HIU21003.1"/>
    <property type="molecule type" value="Genomic_DNA"/>
</dbReference>
<dbReference type="Proteomes" id="UP000824088">
    <property type="component" value="Unassembled WGS sequence"/>
</dbReference>
<proteinExistence type="inferred from homology"/>
<dbReference type="NCBIfam" id="TIGR01203">
    <property type="entry name" value="HGPRTase"/>
    <property type="match status" value="1"/>
</dbReference>
<dbReference type="GO" id="GO:0000166">
    <property type="term" value="F:nucleotide binding"/>
    <property type="evidence" value="ECO:0007669"/>
    <property type="project" value="UniProtKB-KW"/>
</dbReference>
<dbReference type="InterPro" id="IPR000836">
    <property type="entry name" value="PRTase_dom"/>
</dbReference>
<keyword evidence="10 16" id="KW-0479">Metal-binding</keyword>
<evidence type="ECO:0000256" key="9">
    <source>
        <dbReference type="ARBA" id="ARBA00022679"/>
    </source>
</evidence>
<keyword evidence="11 16" id="KW-0660">Purine salvage</keyword>
<evidence type="ECO:0000313" key="19">
    <source>
        <dbReference type="Proteomes" id="UP000824088"/>
    </source>
</evidence>
<dbReference type="GO" id="GO:0004422">
    <property type="term" value="F:hypoxanthine phosphoribosyltransferase activity"/>
    <property type="evidence" value="ECO:0007669"/>
    <property type="project" value="InterPro"/>
</dbReference>
<protein>
    <recommendedName>
        <fullName evidence="16">Hypoxanthine phosphoribosyltransferase</fullName>
        <ecNumber evidence="16">2.4.2.8</ecNumber>
    </recommendedName>
</protein>
<dbReference type="InterPro" id="IPR050408">
    <property type="entry name" value="HGPRT"/>
</dbReference>
<dbReference type="EC" id="2.4.2.8" evidence="16"/>
<evidence type="ECO:0000313" key="18">
    <source>
        <dbReference type="EMBL" id="HIU21003.1"/>
    </source>
</evidence>
<keyword evidence="8 16" id="KW-0328">Glycosyltransferase</keyword>
<dbReference type="GO" id="GO:0000287">
    <property type="term" value="F:magnesium ion binding"/>
    <property type="evidence" value="ECO:0007669"/>
    <property type="project" value="TreeGrafter"/>
</dbReference>
<dbReference type="PANTHER" id="PTHR43340">
    <property type="entry name" value="HYPOXANTHINE-GUANINE PHOSPHORIBOSYLTRANSFERASE"/>
    <property type="match status" value="1"/>
</dbReference>
<evidence type="ECO:0000256" key="11">
    <source>
        <dbReference type="ARBA" id="ARBA00022726"/>
    </source>
</evidence>
<dbReference type="Gene3D" id="3.40.50.2020">
    <property type="match status" value="1"/>
</dbReference>
<keyword evidence="13 16" id="KW-0460">Magnesium</keyword>
<dbReference type="GO" id="GO:0005829">
    <property type="term" value="C:cytosol"/>
    <property type="evidence" value="ECO:0007669"/>
    <property type="project" value="TreeGrafter"/>
</dbReference>
<dbReference type="GO" id="GO:0052657">
    <property type="term" value="F:guanine phosphoribosyltransferase activity"/>
    <property type="evidence" value="ECO:0007669"/>
    <property type="project" value="UniProtKB-ARBA"/>
</dbReference>
<dbReference type="InterPro" id="IPR029057">
    <property type="entry name" value="PRTase-like"/>
</dbReference>
<comment type="pathway">
    <text evidence="4 16">Purine metabolism; IMP biosynthesis via salvage pathway; IMP from hypoxanthine: step 1/1.</text>
</comment>
<keyword evidence="9 16" id="KW-0808">Transferase</keyword>
<comment type="subcellular location">
    <subcellularLocation>
        <location evidence="3 16">Cytoplasm</location>
    </subcellularLocation>
</comment>
<sequence>MYGKEIAKILVSKEAIAKRVKELAAEINRDYAGQPLMVVCILRGATIFFADLFRELTGDVEVDFIAVSSYGSGASSSGEVKMLKDFSSPVAGKNLLIVEDIIDTGVTLVYLKKLLEARGPASVKLCALLDKPSRRKVELKGDYIGFEIPNEYVVGYGLDYAEKFRNLPDVCVLAPEVYGG</sequence>
<comment type="similarity">
    <text evidence="6 16">Belongs to the purine/pyrimidine phosphoribosyltransferase family.</text>
</comment>
<evidence type="ECO:0000256" key="16">
    <source>
        <dbReference type="RuleBase" id="RU364099"/>
    </source>
</evidence>
<dbReference type="GO" id="GO:0032264">
    <property type="term" value="P:IMP salvage"/>
    <property type="evidence" value="ECO:0007669"/>
    <property type="project" value="TreeGrafter"/>
</dbReference>
<dbReference type="Pfam" id="PF00156">
    <property type="entry name" value="Pribosyltran"/>
    <property type="match status" value="1"/>
</dbReference>
<name>A0A9D1HSP0_9FIRM</name>
<comment type="cofactor">
    <cofactor evidence="1 16">
        <name>Mg(2+)</name>
        <dbReference type="ChEBI" id="CHEBI:18420"/>
    </cofactor>
</comment>
<organism evidence="18 19">
    <name type="scientific">Candidatus Limadaptatus stercorigallinarum</name>
    <dbReference type="NCBI Taxonomy" id="2840845"/>
    <lineage>
        <taxon>Bacteria</taxon>
        <taxon>Bacillati</taxon>
        <taxon>Bacillota</taxon>
        <taxon>Clostridia</taxon>
        <taxon>Eubacteriales</taxon>
        <taxon>Candidatus Limadaptatus</taxon>
    </lineage>
</organism>
<evidence type="ECO:0000256" key="5">
    <source>
        <dbReference type="ARBA" id="ARBA00004676"/>
    </source>
</evidence>
<evidence type="ECO:0000256" key="1">
    <source>
        <dbReference type="ARBA" id="ARBA00001946"/>
    </source>
</evidence>
<dbReference type="AlphaFoldDB" id="A0A9D1HSP0"/>
<evidence type="ECO:0000256" key="6">
    <source>
        <dbReference type="ARBA" id="ARBA00008391"/>
    </source>
</evidence>
<dbReference type="PANTHER" id="PTHR43340:SF1">
    <property type="entry name" value="HYPOXANTHINE PHOSPHORIBOSYLTRANSFERASE"/>
    <property type="match status" value="1"/>
</dbReference>
<comment type="pathway">
    <text evidence="5">Purine metabolism; GMP biosynthesis via salvage pathway; GMP from guanine: step 1/1.</text>
</comment>
<evidence type="ECO:0000256" key="15">
    <source>
        <dbReference type="ARBA" id="ARBA00049402"/>
    </source>
</evidence>
<dbReference type="GO" id="GO:0006178">
    <property type="term" value="P:guanine salvage"/>
    <property type="evidence" value="ECO:0007669"/>
    <property type="project" value="TreeGrafter"/>
</dbReference>
<comment type="function">
    <text evidence="2">Purine salvage pathway enzyme that catalyzes the transfer of the ribosyl-5-phosphate group from 5-phospho-alpha-D-ribose 1-diphosphate (PRPP) to the N9 position of the 6-oxopurines hypoxanthine and guanine to form the corresponding ribonucleotides IMP (inosine 5'-monophosphate) and GMP (guanosine 5'-monophosphate), with the release of PPi.</text>
</comment>
<dbReference type="GO" id="GO:0046100">
    <property type="term" value="P:hypoxanthine metabolic process"/>
    <property type="evidence" value="ECO:0007669"/>
    <property type="project" value="TreeGrafter"/>
</dbReference>